<dbReference type="InterPro" id="IPR011856">
    <property type="entry name" value="tRNA_endonuc-like_dom_sf"/>
</dbReference>
<feature type="domain" description="Restriction endonuclease type IV Mrr" evidence="2">
    <location>
        <begin position="181"/>
        <end position="283"/>
    </location>
</feature>
<dbReference type="PANTHER" id="PTHR30015:SF6">
    <property type="entry name" value="SLL1429 PROTEIN"/>
    <property type="match status" value="1"/>
</dbReference>
<reference evidence="3 4" key="1">
    <citation type="submission" date="2020-08" db="EMBL/GenBank/DDBJ databases">
        <title>Genomic Encyclopedia of Type Strains, Phase IV (KMG-IV): sequencing the most valuable type-strain genomes for metagenomic binning, comparative biology and taxonomic classification.</title>
        <authorList>
            <person name="Goeker M."/>
        </authorList>
    </citation>
    <scope>NUCLEOTIDE SEQUENCE [LARGE SCALE GENOMIC DNA]</scope>
    <source>
        <strain evidence="3 4">DSM 21319</strain>
    </source>
</reference>
<keyword evidence="1" id="KW-0472">Membrane</keyword>
<dbReference type="PANTHER" id="PTHR30015">
    <property type="entry name" value="MRR RESTRICTION SYSTEM PROTEIN"/>
    <property type="match status" value="1"/>
</dbReference>
<dbReference type="GO" id="GO:0003677">
    <property type="term" value="F:DNA binding"/>
    <property type="evidence" value="ECO:0007669"/>
    <property type="project" value="InterPro"/>
</dbReference>
<evidence type="ECO:0000256" key="1">
    <source>
        <dbReference type="SAM" id="Phobius"/>
    </source>
</evidence>
<evidence type="ECO:0000259" key="2">
    <source>
        <dbReference type="Pfam" id="PF04471"/>
    </source>
</evidence>
<evidence type="ECO:0000313" key="4">
    <source>
        <dbReference type="Proteomes" id="UP000535406"/>
    </source>
</evidence>
<keyword evidence="1" id="KW-0812">Transmembrane</keyword>
<feature type="transmembrane region" description="Helical" evidence="1">
    <location>
        <begin position="41"/>
        <end position="60"/>
    </location>
</feature>
<dbReference type="Pfam" id="PF04471">
    <property type="entry name" value="Mrr_cat"/>
    <property type="match status" value="1"/>
</dbReference>
<name>A0A7W7YSX1_9HYPH</name>
<dbReference type="InterPro" id="IPR011335">
    <property type="entry name" value="Restrct_endonuc-II-like"/>
</dbReference>
<accession>A0A7W7YSX1</accession>
<sequence>MSLLKGVLRFVLLTLAICLLGGMIGSVGTLAGKPPGLTALGILGMVIVVLSPFLSAAWLWRRRRKAKAQEAAMRLTALAEEQDYQENLLRRRLIERQRLIDAVDQHRGALERNLARAVRTNDYGTVVQDMTGKALAEFFASIALDGALFSFEDAKALVFEQLNTRRREQVAAGFDAGSVPLDGHEFEHWVADALKRYGWKAEVTRGSGDQGLDVIAEKKGKRVGLQCKLYGGPVGNKAVQEAHAGKVYYGVDAVGVLTNASFTPSATALAAVTGVKLFSQHDIPSLFEKTFAAR</sequence>
<gene>
    <name evidence="3" type="ORF">HNQ66_001096</name>
</gene>
<organism evidence="3 4">
    <name type="scientific">Shinella fusca</name>
    <dbReference type="NCBI Taxonomy" id="544480"/>
    <lineage>
        <taxon>Bacteria</taxon>
        <taxon>Pseudomonadati</taxon>
        <taxon>Pseudomonadota</taxon>
        <taxon>Alphaproteobacteria</taxon>
        <taxon>Hyphomicrobiales</taxon>
        <taxon>Rhizobiaceae</taxon>
        <taxon>Shinella</taxon>
    </lineage>
</organism>
<dbReference type="SUPFAM" id="SSF52980">
    <property type="entry name" value="Restriction endonuclease-like"/>
    <property type="match status" value="1"/>
</dbReference>
<proteinExistence type="predicted"/>
<dbReference type="Gene3D" id="3.40.1350.10">
    <property type="match status" value="1"/>
</dbReference>
<comment type="caution">
    <text evidence="3">The sequence shown here is derived from an EMBL/GenBank/DDBJ whole genome shotgun (WGS) entry which is preliminary data.</text>
</comment>
<dbReference type="InterPro" id="IPR052906">
    <property type="entry name" value="Type_IV_Methyl-Rstrct_Enzyme"/>
</dbReference>
<protein>
    <submittedName>
        <fullName evidence="3">Restriction system protein</fullName>
    </submittedName>
</protein>
<dbReference type="EMBL" id="JACHIK010000003">
    <property type="protein sequence ID" value="MBB5041713.1"/>
    <property type="molecule type" value="Genomic_DNA"/>
</dbReference>
<dbReference type="RefSeq" id="WP_184141662.1">
    <property type="nucleotide sequence ID" value="NZ_JACHIK010000003.1"/>
</dbReference>
<dbReference type="Proteomes" id="UP000535406">
    <property type="component" value="Unassembled WGS sequence"/>
</dbReference>
<dbReference type="InterPro" id="IPR007560">
    <property type="entry name" value="Restrct_endonuc_IV_Mrr"/>
</dbReference>
<dbReference type="GO" id="GO:0009307">
    <property type="term" value="P:DNA restriction-modification system"/>
    <property type="evidence" value="ECO:0007669"/>
    <property type="project" value="InterPro"/>
</dbReference>
<keyword evidence="1" id="KW-1133">Transmembrane helix</keyword>
<dbReference type="GO" id="GO:0015666">
    <property type="term" value="F:restriction endodeoxyribonuclease activity"/>
    <property type="evidence" value="ECO:0007669"/>
    <property type="project" value="TreeGrafter"/>
</dbReference>
<evidence type="ECO:0000313" key="3">
    <source>
        <dbReference type="EMBL" id="MBB5041713.1"/>
    </source>
</evidence>
<keyword evidence="4" id="KW-1185">Reference proteome</keyword>
<dbReference type="AlphaFoldDB" id="A0A7W7YSX1"/>